<feature type="region of interest" description="Disordered" evidence="4">
    <location>
        <begin position="488"/>
        <end position="582"/>
    </location>
</feature>
<dbReference type="AlphaFoldDB" id="A0A8E2DMY1"/>
<dbReference type="Pfam" id="PF00069">
    <property type="entry name" value="Pkinase"/>
    <property type="match status" value="2"/>
</dbReference>
<proteinExistence type="predicted"/>
<dbReference type="GO" id="GO:0035556">
    <property type="term" value="P:intracellular signal transduction"/>
    <property type="evidence" value="ECO:0007669"/>
    <property type="project" value="TreeGrafter"/>
</dbReference>
<dbReference type="OrthoDB" id="4062651at2759"/>
<evidence type="ECO:0000256" key="1">
    <source>
        <dbReference type="ARBA" id="ARBA00022741"/>
    </source>
</evidence>
<dbReference type="InterPro" id="IPR017441">
    <property type="entry name" value="Protein_kinase_ATP_BS"/>
</dbReference>
<dbReference type="EMBL" id="KV722363">
    <property type="protein sequence ID" value="OCH92816.1"/>
    <property type="molecule type" value="Genomic_DNA"/>
</dbReference>
<dbReference type="Proteomes" id="UP000250043">
    <property type="component" value="Unassembled WGS sequence"/>
</dbReference>
<feature type="compositionally biased region" description="Polar residues" evidence="4">
    <location>
        <begin position="48"/>
        <end position="57"/>
    </location>
</feature>
<dbReference type="SUPFAM" id="SSF56112">
    <property type="entry name" value="Protein kinase-like (PK-like)"/>
    <property type="match status" value="1"/>
</dbReference>
<keyword evidence="1 3" id="KW-0547">Nucleotide-binding</keyword>
<keyword evidence="7" id="KW-1185">Reference proteome</keyword>
<evidence type="ECO:0000256" key="3">
    <source>
        <dbReference type="PROSITE-ProRule" id="PRU10141"/>
    </source>
</evidence>
<evidence type="ECO:0000313" key="6">
    <source>
        <dbReference type="EMBL" id="OCH92816.1"/>
    </source>
</evidence>
<feature type="compositionally biased region" description="Basic residues" evidence="4">
    <location>
        <begin position="553"/>
        <end position="565"/>
    </location>
</feature>
<dbReference type="SMART" id="SM00220">
    <property type="entry name" value="S_TKc"/>
    <property type="match status" value="1"/>
</dbReference>
<dbReference type="GO" id="GO:0005524">
    <property type="term" value="F:ATP binding"/>
    <property type="evidence" value="ECO:0007669"/>
    <property type="project" value="UniProtKB-UniRule"/>
</dbReference>
<dbReference type="PANTHER" id="PTHR24346">
    <property type="entry name" value="MAP/MICROTUBULE AFFINITY-REGULATING KINASE"/>
    <property type="match status" value="1"/>
</dbReference>
<keyword evidence="2 3" id="KW-0067">ATP-binding</keyword>
<evidence type="ECO:0000256" key="4">
    <source>
        <dbReference type="SAM" id="MobiDB-lite"/>
    </source>
</evidence>
<keyword evidence="6" id="KW-0418">Kinase</keyword>
<dbReference type="PROSITE" id="PS00108">
    <property type="entry name" value="PROTEIN_KINASE_ST"/>
    <property type="match status" value="1"/>
</dbReference>
<feature type="binding site" evidence="3">
    <location>
        <position position="184"/>
    </location>
    <ligand>
        <name>ATP</name>
        <dbReference type="ChEBI" id="CHEBI:30616"/>
    </ligand>
</feature>
<gene>
    <name evidence="6" type="ORF">OBBRIDRAFT_790834</name>
</gene>
<dbReference type="GO" id="GO:0005737">
    <property type="term" value="C:cytoplasm"/>
    <property type="evidence" value="ECO:0007669"/>
    <property type="project" value="TreeGrafter"/>
</dbReference>
<evidence type="ECO:0000313" key="7">
    <source>
        <dbReference type="Proteomes" id="UP000250043"/>
    </source>
</evidence>
<dbReference type="InterPro" id="IPR008271">
    <property type="entry name" value="Ser/Thr_kinase_AS"/>
</dbReference>
<organism evidence="6 7">
    <name type="scientific">Obba rivulosa</name>
    <dbReference type="NCBI Taxonomy" id="1052685"/>
    <lineage>
        <taxon>Eukaryota</taxon>
        <taxon>Fungi</taxon>
        <taxon>Dikarya</taxon>
        <taxon>Basidiomycota</taxon>
        <taxon>Agaricomycotina</taxon>
        <taxon>Agaricomycetes</taxon>
        <taxon>Polyporales</taxon>
        <taxon>Gelatoporiaceae</taxon>
        <taxon>Obba</taxon>
    </lineage>
</organism>
<feature type="compositionally biased region" description="Basic and acidic residues" evidence="4">
    <location>
        <begin position="519"/>
        <end position="543"/>
    </location>
</feature>
<evidence type="ECO:0000259" key="5">
    <source>
        <dbReference type="PROSITE" id="PS50011"/>
    </source>
</evidence>
<dbReference type="GO" id="GO:0000226">
    <property type="term" value="P:microtubule cytoskeleton organization"/>
    <property type="evidence" value="ECO:0007669"/>
    <property type="project" value="TreeGrafter"/>
</dbReference>
<protein>
    <submittedName>
        <fullName evidence="6">Kinase-like protein</fullName>
    </submittedName>
</protein>
<feature type="region of interest" description="Disordered" evidence="4">
    <location>
        <begin position="1"/>
        <end position="62"/>
    </location>
</feature>
<feature type="compositionally biased region" description="Low complexity" evidence="4">
    <location>
        <begin position="506"/>
        <end position="515"/>
    </location>
</feature>
<feature type="compositionally biased region" description="Basic and acidic residues" evidence="4">
    <location>
        <begin position="630"/>
        <end position="644"/>
    </location>
</feature>
<sequence>MHTDGPEHNWTGSLNSLSRDGLSKSRPKLTTIHTGEDQRNLRNHHVPINQSANTVPGESTPDEERVIHTHSHLDPDQKLSEELAAIPCDVKATSAPEAEDMRPFMSATQAMFSPRPLSDPEIDVSISPAAMFLSSFSPMTDSASLTDAEGQEVAGYVLGPIVGYGGFSTIRRASSAQGGTVAVKIVRRSDVSKQANAAQARKRLDNEAAIWSSLSHEHILPLFAVHHSPYADFYVTLYCPAGTLFDILKRDGRPALVQEDVGMMFRQVVRGVRYLHEVAGLVHGDLKLENVLVDEMGVCRIADFGMTRKIGEIEEEADGESDGDEGITHVSNLHASPLANSRRSHSRQLPVHLSLIRRHGGARHRNSSPYPASSLSPSIPSRFQAGSLPYAAPELLLPPSPSAPQTANPAQDVWALGIMLYTLLVGRLPFMDSYDPRLQMKILHGAFDVPKGIGRGAEQVLQGCLERSVPDRWTIAMVDEVAWGIGWGSAGDTVTPPTEMRPSRLPSRAQSTTRSRSPRRSDDFEGPDSNERPGPDPSLDAKRPSRSQSALRSPRRGASRNRSHAHPYDPHLHPHSPPAHHHLLQRVPSFSSLTNAIMRTSSMSSSTTTSSSRSALADEAILLTPSHSLCSEHERTRGRVRDSKPQSLHNVVFSPSRSRSVSPVEALASPLIDANTKVDPYQPRTSRRRRSSGSLPEAPWSFSPEPADEWTRSPRWEALATEAARGGRPESMPPTSSSGPWARSRLDHASIESGFSAMSSTAGATPRPPALRTPSGLRSRSVDTAYATVRGGPAQRVTLV</sequence>
<name>A0A8E2DMY1_9APHY</name>
<feature type="domain" description="Protein kinase" evidence="5">
    <location>
        <begin position="156"/>
        <end position="484"/>
    </location>
</feature>
<evidence type="ECO:0000256" key="2">
    <source>
        <dbReference type="ARBA" id="ARBA00022840"/>
    </source>
</evidence>
<feature type="compositionally biased region" description="Low complexity" evidence="4">
    <location>
        <begin position="654"/>
        <end position="664"/>
    </location>
</feature>
<feature type="region of interest" description="Disordered" evidence="4">
    <location>
        <begin position="627"/>
        <end position="781"/>
    </location>
</feature>
<dbReference type="Gene3D" id="1.10.510.10">
    <property type="entry name" value="Transferase(Phosphotransferase) domain 1"/>
    <property type="match status" value="2"/>
</dbReference>
<dbReference type="InterPro" id="IPR011009">
    <property type="entry name" value="Kinase-like_dom_sf"/>
</dbReference>
<accession>A0A8E2DMY1</accession>
<dbReference type="PROSITE" id="PS00107">
    <property type="entry name" value="PROTEIN_KINASE_ATP"/>
    <property type="match status" value="1"/>
</dbReference>
<dbReference type="PANTHER" id="PTHR24346:SF76">
    <property type="entry name" value="NON-SPECIFIC SERINE_THREONINE PROTEIN KINASE"/>
    <property type="match status" value="1"/>
</dbReference>
<reference evidence="6 7" key="1">
    <citation type="submission" date="2016-07" db="EMBL/GenBank/DDBJ databases">
        <title>Draft genome of the white-rot fungus Obba rivulosa 3A-2.</title>
        <authorList>
            <consortium name="DOE Joint Genome Institute"/>
            <person name="Miettinen O."/>
            <person name="Riley R."/>
            <person name="Acob R."/>
            <person name="Barry K."/>
            <person name="Cullen D."/>
            <person name="De Vries R."/>
            <person name="Hainaut M."/>
            <person name="Hatakka A."/>
            <person name="Henrissat B."/>
            <person name="Hilden K."/>
            <person name="Kuo R."/>
            <person name="Labutti K."/>
            <person name="Lipzen A."/>
            <person name="Makela M.R."/>
            <person name="Sandor L."/>
            <person name="Spatafora J.W."/>
            <person name="Grigoriev I.V."/>
            <person name="Hibbett D.S."/>
        </authorList>
    </citation>
    <scope>NUCLEOTIDE SEQUENCE [LARGE SCALE GENOMIC DNA]</scope>
    <source>
        <strain evidence="6 7">3A-2</strain>
    </source>
</reference>
<dbReference type="InterPro" id="IPR000719">
    <property type="entry name" value="Prot_kinase_dom"/>
</dbReference>
<dbReference type="PROSITE" id="PS50011">
    <property type="entry name" value="PROTEIN_KINASE_DOM"/>
    <property type="match status" value="1"/>
</dbReference>
<keyword evidence="6" id="KW-0808">Transferase</keyword>
<dbReference type="GO" id="GO:0004674">
    <property type="term" value="F:protein serine/threonine kinase activity"/>
    <property type="evidence" value="ECO:0007669"/>
    <property type="project" value="TreeGrafter"/>
</dbReference>